<dbReference type="EMBL" id="JAPFFI010000014">
    <property type="protein sequence ID" value="KAJ6366351.1"/>
    <property type="molecule type" value="Genomic_DNA"/>
</dbReference>
<keyword evidence="4" id="KW-1133">Transmembrane helix</keyword>
<evidence type="ECO:0000256" key="6">
    <source>
        <dbReference type="ARBA" id="ARBA00023157"/>
    </source>
</evidence>
<dbReference type="Proteomes" id="UP001141253">
    <property type="component" value="Chromosome 7"/>
</dbReference>
<evidence type="ECO:0000256" key="2">
    <source>
        <dbReference type="ARBA" id="ARBA00022692"/>
    </source>
</evidence>
<keyword evidence="6" id="KW-1015">Disulfide bond</keyword>
<evidence type="ECO:0000256" key="7">
    <source>
        <dbReference type="ARBA" id="ARBA00023180"/>
    </source>
</evidence>
<feature type="domain" description="Bulb-type lectin" evidence="8">
    <location>
        <begin position="1"/>
        <end position="60"/>
    </location>
</feature>
<keyword evidence="3" id="KW-0732">Signal</keyword>
<proteinExistence type="predicted"/>
<evidence type="ECO:0000313" key="10">
    <source>
        <dbReference type="Proteomes" id="UP001141253"/>
    </source>
</evidence>
<accession>A0ABQ9AZW9</accession>
<evidence type="ECO:0000256" key="3">
    <source>
        <dbReference type="ARBA" id="ARBA00022729"/>
    </source>
</evidence>
<reference evidence="9" key="1">
    <citation type="submission" date="2022-10" db="EMBL/GenBank/DDBJ databases">
        <authorList>
            <person name="Hyden B.L."/>
            <person name="Feng K."/>
            <person name="Yates T."/>
            <person name="Jawdy S."/>
            <person name="Smart L.B."/>
            <person name="Muchero W."/>
        </authorList>
    </citation>
    <scope>NUCLEOTIDE SEQUENCE</scope>
    <source>
        <tissue evidence="9">Shoot tip</tissue>
    </source>
</reference>
<dbReference type="Gene3D" id="2.90.10.10">
    <property type="entry name" value="Bulb-type lectin domain"/>
    <property type="match status" value="1"/>
</dbReference>
<dbReference type="Pfam" id="PF00954">
    <property type="entry name" value="S_locus_glycop"/>
    <property type="match status" value="1"/>
</dbReference>
<organism evidence="9 10">
    <name type="scientific">Salix suchowensis</name>
    <dbReference type="NCBI Taxonomy" id="1278906"/>
    <lineage>
        <taxon>Eukaryota</taxon>
        <taxon>Viridiplantae</taxon>
        <taxon>Streptophyta</taxon>
        <taxon>Embryophyta</taxon>
        <taxon>Tracheophyta</taxon>
        <taxon>Spermatophyta</taxon>
        <taxon>Magnoliopsida</taxon>
        <taxon>eudicotyledons</taxon>
        <taxon>Gunneridae</taxon>
        <taxon>Pentapetalae</taxon>
        <taxon>rosids</taxon>
        <taxon>fabids</taxon>
        <taxon>Malpighiales</taxon>
        <taxon>Salicaceae</taxon>
        <taxon>Saliceae</taxon>
        <taxon>Salix</taxon>
    </lineage>
</organism>
<keyword evidence="10" id="KW-1185">Reference proteome</keyword>
<dbReference type="InterPro" id="IPR001480">
    <property type="entry name" value="Bulb-type_lectin_dom"/>
</dbReference>
<sequence length="274" mass="31451">MQDDGNLVLYPVDSLDLPLDAYWSSDTQAAPSIIYRATLGYDGVFRLYSHNFDGATEYNKSLTWYEPREQCDVKGSCGLNSYCNMIIDGQPDCLCLPGTAYVDPNRRFQGCERNYKDGSCKDTNEMAISLYNIVVMDQITWVDDAYNNIIDDRRKVAESPVWRIVTVLGRCTNQGLATKQKYPVKYARRRTWQDQSSKAFFKSNFEKQQPFQCHRNGEDKQEGSGTNSCYESSLHHMVFSGPINLWPFSSLSRESLRVECRWKVEILAWPVSSL</sequence>
<comment type="subcellular location">
    <subcellularLocation>
        <location evidence="1">Membrane</location>
        <topology evidence="1">Single-pass membrane protein</topology>
    </subcellularLocation>
</comment>
<protein>
    <recommendedName>
        <fullName evidence="8">Bulb-type lectin domain-containing protein</fullName>
    </recommendedName>
</protein>
<gene>
    <name evidence="9" type="ORF">OIU77_002853</name>
</gene>
<name>A0ABQ9AZW9_9ROSI</name>
<dbReference type="PANTHER" id="PTHR47974">
    <property type="entry name" value="OS07G0415500 PROTEIN"/>
    <property type="match status" value="1"/>
</dbReference>
<reference evidence="9" key="2">
    <citation type="journal article" date="2023" name="Int. J. Mol. Sci.">
        <title>De Novo Assembly and Annotation of 11 Diverse Shrub Willow (Salix) Genomes Reveals Novel Gene Organization in Sex-Linked Regions.</title>
        <authorList>
            <person name="Hyden B."/>
            <person name="Feng K."/>
            <person name="Yates T.B."/>
            <person name="Jawdy S."/>
            <person name="Cereghino C."/>
            <person name="Smart L.B."/>
            <person name="Muchero W."/>
        </authorList>
    </citation>
    <scope>NUCLEOTIDE SEQUENCE</scope>
    <source>
        <tissue evidence="9">Shoot tip</tissue>
    </source>
</reference>
<keyword evidence="2" id="KW-0812">Transmembrane</keyword>
<evidence type="ECO:0000259" key="8">
    <source>
        <dbReference type="PROSITE" id="PS50927"/>
    </source>
</evidence>
<evidence type="ECO:0000256" key="4">
    <source>
        <dbReference type="ARBA" id="ARBA00022989"/>
    </source>
</evidence>
<comment type="caution">
    <text evidence="9">The sequence shown here is derived from an EMBL/GenBank/DDBJ whole genome shotgun (WGS) entry which is preliminary data.</text>
</comment>
<dbReference type="InterPro" id="IPR036426">
    <property type="entry name" value="Bulb-type_lectin_dom_sf"/>
</dbReference>
<dbReference type="SUPFAM" id="SSF51110">
    <property type="entry name" value="alpha-D-mannose-specific plant lectins"/>
    <property type="match status" value="1"/>
</dbReference>
<dbReference type="InterPro" id="IPR000858">
    <property type="entry name" value="S_locus_glycoprot_dom"/>
</dbReference>
<evidence type="ECO:0000313" key="9">
    <source>
        <dbReference type="EMBL" id="KAJ6366351.1"/>
    </source>
</evidence>
<dbReference type="PROSITE" id="PS50927">
    <property type="entry name" value="BULB_LECTIN"/>
    <property type="match status" value="1"/>
</dbReference>
<evidence type="ECO:0000256" key="1">
    <source>
        <dbReference type="ARBA" id="ARBA00004167"/>
    </source>
</evidence>
<evidence type="ECO:0000256" key="5">
    <source>
        <dbReference type="ARBA" id="ARBA00023136"/>
    </source>
</evidence>
<keyword evidence="7" id="KW-0325">Glycoprotein</keyword>
<keyword evidence="5" id="KW-0472">Membrane</keyword>
<dbReference type="PANTHER" id="PTHR47974:SF18">
    <property type="entry name" value="RECEPTOR-LIKE SERINE_THREONINE-PROTEIN KINASE"/>
    <property type="match status" value="1"/>
</dbReference>